<dbReference type="InterPro" id="IPR011330">
    <property type="entry name" value="Glyco_hydro/deAcase_b/a-brl"/>
</dbReference>
<proteinExistence type="predicted"/>
<sequence length="413" mass="45197">MDDQSRDETRNEETGPVSFFAKLYRPGPLVALFTLAFAGLITLGYFILTDTTPPDEVAAAAGMVIKAEPVTVVPKVYEEDTTGDMEDLVRQADLAVIEAMRGAGMDLARLGLLDVELRTLDGRPYHYQVLDIPPLKDRSAFLTGLKNRLAVRVPDAVLTDKGNAEAVITIASLPTHRLMLETVPMTLPRPTGKGPMLAIVIDDIGEDLHVLKGLINLNFPVTLAVWPNASQSRESVRLIQASGRDLIIHFPMEPMGYPAYNPGSDALFTTMSEEAIRKRVADSVARIPEAIGVNNHMGSKFTAHTPGMTTALSEFRQRGLFFLDSLTSARSVARSVARQTGTPFYQRDIFLDNVKDVSAITLQLRKAENVALKNGVAIAIGHPYPETLAALKSWHARKNPNIRVLPLSLLKPQ</sequence>
<dbReference type="eggNOG" id="COG2861">
    <property type="taxonomic scope" value="Bacteria"/>
</dbReference>
<dbReference type="PANTHER" id="PTHR30105:SF2">
    <property type="entry name" value="DIVERGENT POLYSACCHARIDE DEACETYLASE SUPERFAMILY"/>
    <property type="match status" value="1"/>
</dbReference>
<dbReference type="OrthoDB" id="9784811at2"/>
<dbReference type="GO" id="GO:0005975">
    <property type="term" value="P:carbohydrate metabolic process"/>
    <property type="evidence" value="ECO:0007669"/>
    <property type="project" value="InterPro"/>
</dbReference>
<keyword evidence="3" id="KW-1185">Reference proteome</keyword>
<evidence type="ECO:0000313" key="3">
    <source>
        <dbReference type="Proteomes" id="UP000002191"/>
    </source>
</evidence>
<dbReference type="RefSeq" id="WP_013514454.1">
    <property type="nucleotide sequence ID" value="NC_014844.1"/>
</dbReference>
<evidence type="ECO:0008006" key="4">
    <source>
        <dbReference type="Google" id="ProtNLM"/>
    </source>
</evidence>
<dbReference type="KEGG" id="das:Daes_1513"/>
<accession>E6VWM6</accession>
<keyword evidence="1" id="KW-1133">Transmembrane helix</keyword>
<dbReference type="PANTHER" id="PTHR30105">
    <property type="entry name" value="UNCHARACTERIZED YIBQ-RELATED"/>
    <property type="match status" value="1"/>
</dbReference>
<dbReference type="STRING" id="643562.Daes_1513"/>
<feature type="transmembrane region" description="Helical" evidence="1">
    <location>
        <begin position="29"/>
        <end position="48"/>
    </location>
</feature>
<dbReference type="InterPro" id="IPR006837">
    <property type="entry name" value="Divergent_DAC"/>
</dbReference>
<reference evidence="3" key="1">
    <citation type="submission" date="2010-12" db="EMBL/GenBank/DDBJ databases">
        <title>Complete sequence of Desulfovibrio aespoeensis Aspo-2.</title>
        <authorList>
            <consortium name="US DOE Joint Genome Institute"/>
            <person name="Lucas S."/>
            <person name="Copeland A."/>
            <person name="Lapidus A."/>
            <person name="Cheng J.-F."/>
            <person name="Goodwin L."/>
            <person name="Pitluck S."/>
            <person name="Chertkov O."/>
            <person name="Misra M."/>
            <person name="Detter J.C."/>
            <person name="Han C."/>
            <person name="Tapia R."/>
            <person name="Land M."/>
            <person name="Hauser L."/>
            <person name="Kyrpides N."/>
            <person name="Ivanova N."/>
            <person name="Ovchinnikova G."/>
            <person name="Pedersen K."/>
            <person name="Jagevall S."/>
            <person name="Hazen T."/>
            <person name="Woyke T."/>
        </authorList>
    </citation>
    <scope>NUCLEOTIDE SEQUENCE [LARGE SCALE GENOMIC DNA]</scope>
    <source>
        <strain evidence="3">ATCC 700646 / DSM 10631 / Aspo-2</strain>
    </source>
</reference>
<keyword evidence="1" id="KW-0472">Membrane</keyword>
<reference evidence="2 3" key="2">
    <citation type="journal article" date="2014" name="Genome Announc.">
        <title>Complete Genome Sequence of the Subsurface, Mesophilic Sulfate-Reducing Bacterium Desulfovibrio aespoeensis Aspo-2.</title>
        <authorList>
            <person name="Pedersen K."/>
            <person name="Bengtsson A."/>
            <person name="Edlund J."/>
            <person name="Rabe L."/>
            <person name="Hazen T."/>
            <person name="Chakraborty R."/>
            <person name="Goodwin L."/>
            <person name="Shapiro N."/>
        </authorList>
    </citation>
    <scope>NUCLEOTIDE SEQUENCE [LARGE SCALE GENOMIC DNA]</scope>
    <source>
        <strain evidence="3">ATCC 700646 / DSM 10631 / Aspo-2</strain>
    </source>
</reference>
<evidence type="ECO:0000313" key="2">
    <source>
        <dbReference type="EMBL" id="ADU62527.1"/>
    </source>
</evidence>
<name>E6VWM6_PSEA9</name>
<dbReference type="Pfam" id="PF04748">
    <property type="entry name" value="Polysacc_deac_2"/>
    <property type="match status" value="1"/>
</dbReference>
<dbReference type="HOGENOM" id="CLU_041643_6_0_7"/>
<dbReference type="EMBL" id="CP002431">
    <property type="protein sequence ID" value="ADU62527.1"/>
    <property type="molecule type" value="Genomic_DNA"/>
</dbReference>
<keyword evidence="1" id="KW-0812">Transmembrane</keyword>
<evidence type="ECO:0000256" key="1">
    <source>
        <dbReference type="SAM" id="Phobius"/>
    </source>
</evidence>
<dbReference type="CDD" id="cd10936">
    <property type="entry name" value="CE4_DAC2"/>
    <property type="match status" value="1"/>
</dbReference>
<dbReference type="Gene3D" id="3.20.20.370">
    <property type="entry name" value="Glycoside hydrolase/deacetylase"/>
    <property type="match status" value="1"/>
</dbReference>
<organism evidence="2 3">
    <name type="scientific">Pseudodesulfovibrio aespoeensis (strain ATCC 700646 / DSM 10631 / Aspo-2)</name>
    <name type="common">Desulfovibrio aespoeensis</name>
    <dbReference type="NCBI Taxonomy" id="643562"/>
    <lineage>
        <taxon>Bacteria</taxon>
        <taxon>Pseudomonadati</taxon>
        <taxon>Thermodesulfobacteriota</taxon>
        <taxon>Desulfovibrionia</taxon>
        <taxon>Desulfovibrionales</taxon>
        <taxon>Desulfovibrionaceae</taxon>
    </lineage>
</organism>
<gene>
    <name evidence="2" type="ordered locus">Daes_1513</name>
</gene>
<dbReference type="AlphaFoldDB" id="E6VWM6"/>
<dbReference type="Proteomes" id="UP000002191">
    <property type="component" value="Chromosome"/>
</dbReference>
<protein>
    <recommendedName>
        <fullName evidence="4">Divergent polysaccharide deacetylase family protein</fullName>
    </recommendedName>
</protein>
<dbReference type="SUPFAM" id="SSF88713">
    <property type="entry name" value="Glycoside hydrolase/deacetylase"/>
    <property type="match status" value="1"/>
</dbReference>